<protein>
    <recommendedName>
        <fullName evidence="2">Plastocyanin-like domain-containing protein</fullName>
    </recommendedName>
</protein>
<dbReference type="GO" id="GO:0016491">
    <property type="term" value="F:oxidoreductase activity"/>
    <property type="evidence" value="ECO:0007669"/>
    <property type="project" value="InterPro"/>
</dbReference>
<dbReference type="GO" id="GO:0005507">
    <property type="term" value="F:copper ion binding"/>
    <property type="evidence" value="ECO:0007669"/>
    <property type="project" value="InterPro"/>
</dbReference>
<dbReference type="PATRIC" id="fig|317.243.peg.1057"/>
<evidence type="ECO:0000256" key="1">
    <source>
        <dbReference type="SAM" id="MobiDB-lite"/>
    </source>
</evidence>
<evidence type="ECO:0000259" key="2">
    <source>
        <dbReference type="Pfam" id="PF07731"/>
    </source>
</evidence>
<dbReference type="AlphaFoldDB" id="A0A1C7YZ36"/>
<comment type="caution">
    <text evidence="3">The sequence shown here is derived from an EMBL/GenBank/DDBJ whole genome shotgun (WGS) entry which is preliminary data.</text>
</comment>
<organism evidence="3 4">
    <name type="scientific">Pseudomonas syringae</name>
    <dbReference type="NCBI Taxonomy" id="317"/>
    <lineage>
        <taxon>Bacteria</taxon>
        <taxon>Pseudomonadati</taxon>
        <taxon>Pseudomonadota</taxon>
        <taxon>Gammaproteobacteria</taxon>
        <taxon>Pseudomonadales</taxon>
        <taxon>Pseudomonadaceae</taxon>
        <taxon>Pseudomonas</taxon>
    </lineage>
</organism>
<sequence length="213" mass="23444">MDPQRISAAPQLANGPTDAGFSGGGTLEVWKIKNGWNHPVHVHFEEGIILSSDGKAPPEWEKGPRKDVYRSEKVTKARGHVEMAIHFREFAGSYMERCHNTQHEDNSMLLRWIIEHPGQFQLMPTPLPGWDGVTYVNSAALPTFRTGCKGDDDNEGENKKPIANPDSAISNNGKPVTIIGPCFAVDTSPLPNLENDQPRGSAVVRKLRTAVMP</sequence>
<feature type="region of interest" description="Disordered" evidence="1">
    <location>
        <begin position="147"/>
        <end position="171"/>
    </location>
</feature>
<gene>
    <name evidence="3" type="ORF">AFK24_22490</name>
</gene>
<proteinExistence type="predicted"/>
<feature type="domain" description="Plastocyanin-like" evidence="2">
    <location>
        <begin position="30"/>
        <end position="115"/>
    </location>
</feature>
<feature type="compositionally biased region" description="Basic and acidic residues" evidence="1">
    <location>
        <begin position="148"/>
        <end position="160"/>
    </location>
</feature>
<accession>A0A1C7YZ36</accession>
<name>A0A1C7YZ36_PSESX</name>
<evidence type="ECO:0000313" key="4">
    <source>
        <dbReference type="Proteomes" id="UP000093104"/>
    </source>
</evidence>
<reference evidence="3 4" key="1">
    <citation type="submission" date="2015-07" db="EMBL/GenBank/DDBJ databases">
        <title>Draft genome sequence of a diazotrophic, plant growth-promoting rhizobacterium of the Pseudomonas syringae complex.</title>
        <authorList>
            <person name="Patten C.L."/>
            <person name="Jeong H."/>
        </authorList>
    </citation>
    <scope>NUCLEOTIDE SEQUENCE [LARGE SCALE GENOMIC DNA]</scope>
    <source>
        <strain evidence="3 4">GR12-2</strain>
    </source>
</reference>
<dbReference type="EMBL" id="LGSI01000066">
    <property type="protein sequence ID" value="OCR22803.1"/>
    <property type="molecule type" value="Genomic_DNA"/>
</dbReference>
<dbReference type="InterPro" id="IPR011706">
    <property type="entry name" value="Cu-oxidase_C"/>
</dbReference>
<evidence type="ECO:0000313" key="3">
    <source>
        <dbReference type="EMBL" id="OCR22803.1"/>
    </source>
</evidence>
<feature type="region of interest" description="Disordered" evidence="1">
    <location>
        <begin position="1"/>
        <end position="20"/>
    </location>
</feature>
<dbReference type="Proteomes" id="UP000093104">
    <property type="component" value="Unassembled WGS sequence"/>
</dbReference>
<dbReference type="SUPFAM" id="SSF49503">
    <property type="entry name" value="Cupredoxins"/>
    <property type="match status" value="1"/>
</dbReference>
<dbReference type="InterPro" id="IPR008972">
    <property type="entry name" value="Cupredoxin"/>
</dbReference>
<dbReference type="Gene3D" id="2.60.40.420">
    <property type="entry name" value="Cupredoxins - blue copper proteins"/>
    <property type="match status" value="1"/>
</dbReference>
<dbReference type="Pfam" id="PF07731">
    <property type="entry name" value="Cu-oxidase_2"/>
    <property type="match status" value="1"/>
</dbReference>